<reference evidence="2 3" key="1">
    <citation type="submission" date="2018-10" db="EMBL/GenBank/DDBJ databases">
        <title>Genomic Encyclopedia of Archaeal and Bacterial Type Strains, Phase II (KMG-II): from individual species to whole genera.</title>
        <authorList>
            <person name="Goeker M."/>
        </authorList>
    </citation>
    <scope>NUCLEOTIDE SEQUENCE [LARGE SCALE GENOMIC DNA]</scope>
    <source>
        <strain evidence="2 3">DSM 18602</strain>
    </source>
</reference>
<gene>
    <name evidence="2" type="ORF">BDD43_5565</name>
</gene>
<evidence type="ECO:0000259" key="1">
    <source>
        <dbReference type="Pfam" id="PF12706"/>
    </source>
</evidence>
<dbReference type="AlphaFoldDB" id="A0A495J9E5"/>
<accession>A0A495J9E5</accession>
<sequence length="330" mass="37107">MYSSPNFNGKVFVNPIPTKTGGDGNTMQLLAEAIKKHPNTKPAKTPGPFAVDYSKLNNLPTSTLRITWLGHSSLIIEIDGKRFLTDPVWRNASPIQYLGPQRFFPSPIPLDQLPHLDGIIISHDHYDHLDDATVVQLSKKGTPFYTSLGVGPILEKWGIPKQQITEFDWWQQLDLGNGFKITAAPSRHFSGRSIFNRNQTLWASYAIKGPVHNVYYGADSGIHPLFKEIGEKLGPFDIAMLEVGAYNDLWKDIHMGPDNATDAQLALNATLMMPIHWGTFNLAFHTWTYPAERVIECANQKNIDLILPAPGETYTYNAKGYVNKWWEAFM</sequence>
<dbReference type="PIRSF" id="PIRSF038896">
    <property type="entry name" value="NAPE-PLD"/>
    <property type="match status" value="1"/>
</dbReference>
<keyword evidence="3" id="KW-1185">Reference proteome</keyword>
<dbReference type="InterPro" id="IPR024884">
    <property type="entry name" value="NAPE-PLD"/>
</dbReference>
<dbReference type="PANTHER" id="PTHR15032:SF4">
    <property type="entry name" value="N-ACYL-PHOSPHATIDYLETHANOLAMINE-HYDROLYZING PHOSPHOLIPASE D"/>
    <property type="match status" value="1"/>
</dbReference>
<dbReference type="SUPFAM" id="SSF56281">
    <property type="entry name" value="Metallo-hydrolase/oxidoreductase"/>
    <property type="match status" value="1"/>
</dbReference>
<dbReference type="GO" id="GO:0070290">
    <property type="term" value="F:N-acylphosphatidylethanolamine-specific phospholipase D activity"/>
    <property type="evidence" value="ECO:0007669"/>
    <property type="project" value="InterPro"/>
</dbReference>
<dbReference type="GO" id="GO:0008270">
    <property type="term" value="F:zinc ion binding"/>
    <property type="evidence" value="ECO:0007669"/>
    <property type="project" value="InterPro"/>
</dbReference>
<dbReference type="InterPro" id="IPR001279">
    <property type="entry name" value="Metallo-B-lactamas"/>
</dbReference>
<protein>
    <submittedName>
        <fullName evidence="2">L-ascorbate metabolism protein UlaG (Beta-lactamase superfamily)</fullName>
    </submittedName>
</protein>
<dbReference type="GO" id="GO:0005737">
    <property type="term" value="C:cytoplasm"/>
    <property type="evidence" value="ECO:0007669"/>
    <property type="project" value="TreeGrafter"/>
</dbReference>
<dbReference type="Gene3D" id="3.60.15.10">
    <property type="entry name" value="Ribonuclease Z/Hydroxyacylglutathione hydrolase-like"/>
    <property type="match status" value="1"/>
</dbReference>
<dbReference type="PANTHER" id="PTHR15032">
    <property type="entry name" value="N-ACYL-PHOSPHATIDYLETHANOLAMINE-HYDROLYZING PHOSPHOLIPASE D"/>
    <property type="match status" value="1"/>
</dbReference>
<dbReference type="RefSeq" id="WP_121201362.1">
    <property type="nucleotide sequence ID" value="NZ_RBKU01000001.1"/>
</dbReference>
<evidence type="ECO:0000313" key="3">
    <source>
        <dbReference type="Proteomes" id="UP000268007"/>
    </source>
</evidence>
<dbReference type="Pfam" id="PF12706">
    <property type="entry name" value="Lactamase_B_2"/>
    <property type="match status" value="1"/>
</dbReference>
<dbReference type="EMBL" id="RBKU01000001">
    <property type="protein sequence ID" value="RKR85301.1"/>
    <property type="molecule type" value="Genomic_DNA"/>
</dbReference>
<comment type="caution">
    <text evidence="2">The sequence shown here is derived from an EMBL/GenBank/DDBJ whole genome shotgun (WGS) entry which is preliminary data.</text>
</comment>
<name>A0A495J9E5_9SPHI</name>
<organism evidence="2 3">
    <name type="scientific">Mucilaginibacter gracilis</name>
    <dbReference type="NCBI Taxonomy" id="423350"/>
    <lineage>
        <taxon>Bacteria</taxon>
        <taxon>Pseudomonadati</taxon>
        <taxon>Bacteroidota</taxon>
        <taxon>Sphingobacteriia</taxon>
        <taxon>Sphingobacteriales</taxon>
        <taxon>Sphingobacteriaceae</taxon>
        <taxon>Mucilaginibacter</taxon>
    </lineage>
</organism>
<dbReference type="Proteomes" id="UP000268007">
    <property type="component" value="Unassembled WGS sequence"/>
</dbReference>
<dbReference type="InterPro" id="IPR036866">
    <property type="entry name" value="RibonucZ/Hydroxyglut_hydro"/>
</dbReference>
<feature type="domain" description="Metallo-beta-lactamase" evidence="1">
    <location>
        <begin position="82"/>
        <end position="277"/>
    </location>
</feature>
<proteinExistence type="predicted"/>
<dbReference type="OrthoDB" id="9805728at2"/>
<evidence type="ECO:0000313" key="2">
    <source>
        <dbReference type="EMBL" id="RKR85301.1"/>
    </source>
</evidence>